<keyword evidence="4" id="KW-0963">Cytoplasm</keyword>
<evidence type="ECO:0000256" key="5">
    <source>
        <dbReference type="ARBA" id="ARBA00022603"/>
    </source>
</evidence>
<keyword evidence="5 8" id="KW-0489">Methyltransferase</keyword>
<evidence type="ECO:0000256" key="4">
    <source>
        <dbReference type="ARBA" id="ARBA00022490"/>
    </source>
</evidence>
<comment type="similarity">
    <text evidence="2">Belongs to the methyltransferase superfamily. L-isoaspartyl/D-aspartyl protein methyltransferase family.</text>
</comment>
<dbReference type="Gene3D" id="3.40.50.150">
    <property type="entry name" value="Vaccinia Virus protein VP39"/>
    <property type="match status" value="1"/>
</dbReference>
<evidence type="ECO:0000313" key="8">
    <source>
        <dbReference type="EMBL" id="PNG71109.1"/>
    </source>
</evidence>
<protein>
    <recommendedName>
        <fullName evidence="3">protein-L-isoaspartate(D-aspartate) O-methyltransferase</fullName>
        <ecNumber evidence="3">2.1.1.77</ecNumber>
    </recommendedName>
</protein>
<dbReference type="GO" id="GO:0032259">
    <property type="term" value="P:methylation"/>
    <property type="evidence" value="ECO:0007669"/>
    <property type="project" value="UniProtKB-KW"/>
</dbReference>
<dbReference type="PANTHER" id="PTHR11579">
    <property type="entry name" value="PROTEIN-L-ISOASPARTATE O-METHYLTRANSFERASE"/>
    <property type="match status" value="1"/>
</dbReference>
<organism evidence="8 9">
    <name type="scientific">Tetrabaena socialis</name>
    <dbReference type="NCBI Taxonomy" id="47790"/>
    <lineage>
        <taxon>Eukaryota</taxon>
        <taxon>Viridiplantae</taxon>
        <taxon>Chlorophyta</taxon>
        <taxon>core chlorophytes</taxon>
        <taxon>Chlorophyceae</taxon>
        <taxon>CS clade</taxon>
        <taxon>Chlamydomonadales</taxon>
        <taxon>Tetrabaenaceae</taxon>
        <taxon>Tetrabaena</taxon>
    </lineage>
</organism>
<comment type="caution">
    <text evidence="8">The sequence shown here is derived from an EMBL/GenBank/DDBJ whole genome shotgun (WGS) entry which is preliminary data.</text>
</comment>
<keyword evidence="9" id="KW-1185">Reference proteome</keyword>
<keyword evidence="6 8" id="KW-0808">Transferase</keyword>
<evidence type="ECO:0000313" key="9">
    <source>
        <dbReference type="Proteomes" id="UP000236333"/>
    </source>
</evidence>
<reference evidence="8 9" key="1">
    <citation type="journal article" date="2017" name="Mol. Biol. Evol.">
        <title>The 4-celled Tetrabaena socialis nuclear genome reveals the essential components for genetic control of cell number at the origin of multicellularity in the volvocine lineage.</title>
        <authorList>
            <person name="Featherston J."/>
            <person name="Arakaki Y."/>
            <person name="Hanschen E.R."/>
            <person name="Ferris P.J."/>
            <person name="Michod R.E."/>
            <person name="Olson B.J.S.C."/>
            <person name="Nozaki H."/>
            <person name="Durand P.M."/>
        </authorList>
    </citation>
    <scope>NUCLEOTIDE SEQUENCE [LARGE SCALE GENOMIC DNA]</scope>
    <source>
        <strain evidence="8 9">NIES-571</strain>
    </source>
</reference>
<feature type="non-terminal residue" evidence="8">
    <location>
        <position position="1"/>
    </location>
</feature>
<accession>A0A2J7X5S6</accession>
<dbReference type="EMBL" id="PGGS01005292">
    <property type="protein sequence ID" value="PNG71109.1"/>
    <property type="molecule type" value="Genomic_DNA"/>
</dbReference>
<dbReference type="SUPFAM" id="SSF53335">
    <property type="entry name" value="S-adenosyl-L-methionine-dependent methyltransferases"/>
    <property type="match status" value="1"/>
</dbReference>
<feature type="non-terminal residue" evidence="8">
    <location>
        <position position="63"/>
    </location>
</feature>
<evidence type="ECO:0000256" key="1">
    <source>
        <dbReference type="ARBA" id="ARBA00004496"/>
    </source>
</evidence>
<sequence length="63" mass="6524">VLDVGSGSGYLTLVLAHMASRGPGARVVGVEHIGELVDGSVAAARLVPWAAGLMEEDRLRLVQ</sequence>
<evidence type="ECO:0000256" key="2">
    <source>
        <dbReference type="ARBA" id="ARBA00005369"/>
    </source>
</evidence>
<evidence type="ECO:0000256" key="3">
    <source>
        <dbReference type="ARBA" id="ARBA00011890"/>
    </source>
</evidence>
<dbReference type="Proteomes" id="UP000236333">
    <property type="component" value="Unassembled WGS sequence"/>
</dbReference>
<proteinExistence type="inferred from homology"/>
<evidence type="ECO:0000256" key="7">
    <source>
        <dbReference type="ARBA" id="ARBA00022691"/>
    </source>
</evidence>
<comment type="subcellular location">
    <subcellularLocation>
        <location evidence="1">Cytoplasm</location>
    </subcellularLocation>
</comment>
<evidence type="ECO:0000256" key="6">
    <source>
        <dbReference type="ARBA" id="ARBA00022679"/>
    </source>
</evidence>
<dbReference type="Pfam" id="PF01135">
    <property type="entry name" value="PCMT"/>
    <property type="match status" value="1"/>
</dbReference>
<dbReference type="InterPro" id="IPR000682">
    <property type="entry name" value="PCMT"/>
</dbReference>
<gene>
    <name evidence="8" type="ORF">TSOC_015400</name>
</gene>
<dbReference type="PANTHER" id="PTHR11579:SF0">
    <property type="entry name" value="PROTEIN-L-ISOASPARTATE(D-ASPARTATE) O-METHYLTRANSFERASE"/>
    <property type="match status" value="1"/>
</dbReference>
<dbReference type="EC" id="2.1.1.77" evidence="3"/>
<dbReference type="InterPro" id="IPR029063">
    <property type="entry name" value="SAM-dependent_MTases_sf"/>
</dbReference>
<dbReference type="GO" id="GO:0004719">
    <property type="term" value="F:protein-L-isoaspartate (D-aspartate) O-methyltransferase activity"/>
    <property type="evidence" value="ECO:0007669"/>
    <property type="project" value="UniProtKB-EC"/>
</dbReference>
<keyword evidence="7" id="KW-0949">S-adenosyl-L-methionine</keyword>
<dbReference type="GO" id="GO:0005737">
    <property type="term" value="C:cytoplasm"/>
    <property type="evidence" value="ECO:0007669"/>
    <property type="project" value="UniProtKB-SubCell"/>
</dbReference>
<dbReference type="AlphaFoldDB" id="A0A2J7X5S6"/>
<name>A0A2J7X5S6_9CHLO</name>
<dbReference type="OrthoDB" id="73890at2759"/>